<organism evidence="3 4">
    <name type="scientific">Microbulbifer spongiae</name>
    <dbReference type="NCBI Taxonomy" id="2944933"/>
    <lineage>
        <taxon>Bacteria</taxon>
        <taxon>Pseudomonadati</taxon>
        <taxon>Pseudomonadota</taxon>
        <taxon>Gammaproteobacteria</taxon>
        <taxon>Cellvibrionales</taxon>
        <taxon>Microbulbiferaceae</taxon>
        <taxon>Microbulbifer</taxon>
    </lineage>
</organism>
<dbReference type="Gene3D" id="3.30.750.170">
    <property type="match status" value="1"/>
</dbReference>
<evidence type="ECO:0000256" key="1">
    <source>
        <dbReference type="SAM" id="SignalP"/>
    </source>
</evidence>
<evidence type="ECO:0000313" key="3">
    <source>
        <dbReference type="EMBL" id="WKD48986.1"/>
    </source>
</evidence>
<dbReference type="PANTHER" id="PTHR32060">
    <property type="entry name" value="TAIL-SPECIFIC PROTEASE"/>
    <property type="match status" value="1"/>
</dbReference>
<evidence type="ECO:0000313" key="4">
    <source>
        <dbReference type="Proteomes" id="UP001321520"/>
    </source>
</evidence>
<dbReference type="InterPro" id="IPR029045">
    <property type="entry name" value="ClpP/crotonase-like_dom_sf"/>
</dbReference>
<sequence>MMSTIVHSLALRCLVIFCAICVVGCGGGSGGGDSAGGLDIPIGGVPGSSNWVKGQFLPASDFKGKCVSPRSGIDPTTGGSYTEVQGTRLDENNWLRSMSNELYLWYNEIADQDPAGFDDSLEYFAELKTFALTASGQEKDRFHFTLPTEEWLDLTESGISVGYGFQWALLSAVPPRRAVIAYLDTESAEGLPDYIMRGTELLSVDGVNVVNSDDIDTLNRGMWPASAGEQHVFRLLPPGATDPVTVTLTAKVVTSDPVQSVKSIQTDSGRKVGYMLFNDHIATAEGELIRAVSDLRGEGVEDLVLDLRYNGGGYLDIASELAYMVAGDSTSGRTFELSRFNDQHPNINPVTNRQLLPTPFHNTSRGFGAVQSGMTLPSLNLQRLFVLTGEGTCSASEAIINGLRGIDVEVVQIGDTTCGKPYGFYPLDNCGTTYFTIQFSGVNAKGFGDYSDGFVPGGSHQTEAHLPGCQLGDDFTHFLGDTNEARFAAALNYIDTGSCGDIPVNAFSPSPARERLSGVYARVPKDIARSNRIMVR</sequence>
<keyword evidence="1" id="KW-0732">Signal</keyword>
<dbReference type="InterPro" id="IPR005151">
    <property type="entry name" value="Tail-specific_protease"/>
</dbReference>
<dbReference type="Pfam" id="PF03572">
    <property type="entry name" value="Peptidase_S41"/>
    <property type="match status" value="1"/>
</dbReference>
<dbReference type="InterPro" id="IPR036034">
    <property type="entry name" value="PDZ_sf"/>
</dbReference>
<protein>
    <submittedName>
        <fullName evidence="3">S41 family peptidase</fullName>
    </submittedName>
</protein>
<dbReference type="PANTHER" id="PTHR32060:SF30">
    <property type="entry name" value="CARBOXY-TERMINAL PROCESSING PROTEASE CTPA"/>
    <property type="match status" value="1"/>
</dbReference>
<keyword evidence="4" id="KW-1185">Reference proteome</keyword>
<dbReference type="Proteomes" id="UP001321520">
    <property type="component" value="Chromosome"/>
</dbReference>
<proteinExistence type="predicted"/>
<name>A0ABY9E9G3_9GAMM</name>
<dbReference type="SUPFAM" id="SSF52096">
    <property type="entry name" value="ClpP/crotonase"/>
    <property type="match status" value="1"/>
</dbReference>
<gene>
    <name evidence="3" type="ORF">M8T91_13945</name>
</gene>
<feature type="signal peptide" evidence="1">
    <location>
        <begin position="1"/>
        <end position="24"/>
    </location>
</feature>
<dbReference type="Gene3D" id="3.90.226.10">
    <property type="entry name" value="2-enoyl-CoA Hydratase, Chain A, domain 1"/>
    <property type="match status" value="1"/>
</dbReference>
<accession>A0ABY9E9G3</accession>
<dbReference type="EMBL" id="CP098023">
    <property type="protein sequence ID" value="WKD48986.1"/>
    <property type="molecule type" value="Genomic_DNA"/>
</dbReference>
<feature type="chain" id="PRO_5045347938" evidence="1">
    <location>
        <begin position="25"/>
        <end position="536"/>
    </location>
</feature>
<dbReference type="CDD" id="cd07561">
    <property type="entry name" value="Peptidase_S41_CPP_like"/>
    <property type="match status" value="1"/>
</dbReference>
<dbReference type="RefSeq" id="WP_301414772.1">
    <property type="nucleotide sequence ID" value="NZ_CP098023.1"/>
</dbReference>
<evidence type="ECO:0000259" key="2">
    <source>
        <dbReference type="Pfam" id="PF03572"/>
    </source>
</evidence>
<dbReference type="Gene3D" id="2.30.42.10">
    <property type="match status" value="1"/>
</dbReference>
<reference evidence="3 4" key="1">
    <citation type="submission" date="2022-05" db="EMBL/GenBank/DDBJ databases">
        <title>Microbulbifer sp. nov., isolated from sponge.</title>
        <authorList>
            <person name="Gao L."/>
        </authorList>
    </citation>
    <scope>NUCLEOTIDE SEQUENCE [LARGE SCALE GENOMIC DNA]</scope>
    <source>
        <strain evidence="3 4">MI-G</strain>
    </source>
</reference>
<feature type="domain" description="Tail specific protease" evidence="2">
    <location>
        <begin position="271"/>
        <end position="420"/>
    </location>
</feature>